<dbReference type="Gene3D" id="2.10.25.10">
    <property type="entry name" value="Laminin"/>
    <property type="match status" value="1"/>
</dbReference>
<evidence type="ECO:0000256" key="2">
    <source>
        <dbReference type="ARBA" id="ARBA00022900"/>
    </source>
</evidence>
<dbReference type="PANTHER" id="PTHR23259">
    <property type="entry name" value="RIDDLE"/>
    <property type="match status" value="1"/>
</dbReference>
<feature type="domain" description="TIL" evidence="5">
    <location>
        <begin position="22"/>
        <end position="76"/>
    </location>
</feature>
<keyword evidence="1" id="KW-0646">Protease inhibitor</keyword>
<evidence type="ECO:0000256" key="4">
    <source>
        <dbReference type="SAM" id="SignalP"/>
    </source>
</evidence>
<accession>A0A914P4C1</accession>
<dbReference type="SUPFAM" id="SSF57567">
    <property type="entry name" value="Serine protease inhibitors"/>
    <property type="match status" value="1"/>
</dbReference>
<protein>
    <submittedName>
        <fullName evidence="7">TIL domain-containing protein</fullName>
    </submittedName>
</protein>
<feature type="chain" id="PRO_5036696204" evidence="4">
    <location>
        <begin position="20"/>
        <end position="76"/>
    </location>
</feature>
<evidence type="ECO:0000259" key="5">
    <source>
        <dbReference type="Pfam" id="PF01826"/>
    </source>
</evidence>
<dbReference type="CDD" id="cd19941">
    <property type="entry name" value="TIL"/>
    <property type="match status" value="1"/>
</dbReference>
<sequence length="76" mass="8389">MRFIWIFVLIASAITFANAQKCGQNEKWAECASACEASCSQPEDMMCIQMCMPAKCQCIEGTARNSQGKCVPRSKC</sequence>
<keyword evidence="3" id="KW-1015">Disulfide bond</keyword>
<organism evidence="6 7">
    <name type="scientific">Panagrolaimus davidi</name>
    <dbReference type="NCBI Taxonomy" id="227884"/>
    <lineage>
        <taxon>Eukaryota</taxon>
        <taxon>Metazoa</taxon>
        <taxon>Ecdysozoa</taxon>
        <taxon>Nematoda</taxon>
        <taxon>Chromadorea</taxon>
        <taxon>Rhabditida</taxon>
        <taxon>Tylenchina</taxon>
        <taxon>Panagrolaimomorpha</taxon>
        <taxon>Panagrolaimoidea</taxon>
        <taxon>Panagrolaimidae</taxon>
        <taxon>Panagrolaimus</taxon>
    </lineage>
</organism>
<dbReference type="Proteomes" id="UP000887578">
    <property type="component" value="Unplaced"/>
</dbReference>
<dbReference type="AlphaFoldDB" id="A0A914P4C1"/>
<name>A0A914P4C1_9BILA</name>
<keyword evidence="6" id="KW-1185">Reference proteome</keyword>
<evidence type="ECO:0000256" key="1">
    <source>
        <dbReference type="ARBA" id="ARBA00022690"/>
    </source>
</evidence>
<dbReference type="InterPro" id="IPR002919">
    <property type="entry name" value="TIL_dom"/>
</dbReference>
<dbReference type="Pfam" id="PF01826">
    <property type="entry name" value="TIL"/>
    <property type="match status" value="1"/>
</dbReference>
<dbReference type="WBParaSite" id="PDA_v2.g12167.t1">
    <property type="protein sequence ID" value="PDA_v2.g12167.t1"/>
    <property type="gene ID" value="PDA_v2.g12167"/>
</dbReference>
<proteinExistence type="predicted"/>
<evidence type="ECO:0000313" key="7">
    <source>
        <dbReference type="WBParaSite" id="PDA_v2.g12167.t1"/>
    </source>
</evidence>
<evidence type="ECO:0000313" key="6">
    <source>
        <dbReference type="Proteomes" id="UP000887578"/>
    </source>
</evidence>
<keyword evidence="2" id="KW-0722">Serine protease inhibitor</keyword>
<evidence type="ECO:0000256" key="3">
    <source>
        <dbReference type="ARBA" id="ARBA00023157"/>
    </source>
</evidence>
<feature type="signal peptide" evidence="4">
    <location>
        <begin position="1"/>
        <end position="19"/>
    </location>
</feature>
<dbReference type="InterPro" id="IPR051368">
    <property type="entry name" value="SerProtInhib-TIL_Domain"/>
</dbReference>
<dbReference type="PANTHER" id="PTHR23259:SF82">
    <property type="entry name" value="SERINE PROTEASE INHIBITOR 1 PROTEIN"/>
    <property type="match status" value="1"/>
</dbReference>
<dbReference type="GO" id="GO:0004867">
    <property type="term" value="F:serine-type endopeptidase inhibitor activity"/>
    <property type="evidence" value="ECO:0007669"/>
    <property type="project" value="UniProtKB-KW"/>
</dbReference>
<reference evidence="7" key="1">
    <citation type="submission" date="2022-11" db="UniProtKB">
        <authorList>
            <consortium name="WormBaseParasite"/>
        </authorList>
    </citation>
    <scope>IDENTIFICATION</scope>
</reference>
<dbReference type="InterPro" id="IPR036084">
    <property type="entry name" value="Ser_inhib-like_sf"/>
</dbReference>
<keyword evidence="4" id="KW-0732">Signal</keyword>